<protein>
    <submittedName>
        <fullName evidence="1">Uncharacterized protein</fullName>
    </submittedName>
</protein>
<gene>
    <name evidence="1" type="ORF">ACFO8L_14620</name>
</gene>
<organism evidence="1 2">
    <name type="scientific">Sphaerisporangium corydalis</name>
    <dbReference type="NCBI Taxonomy" id="1441875"/>
    <lineage>
        <taxon>Bacteria</taxon>
        <taxon>Bacillati</taxon>
        <taxon>Actinomycetota</taxon>
        <taxon>Actinomycetes</taxon>
        <taxon>Streptosporangiales</taxon>
        <taxon>Streptosporangiaceae</taxon>
        <taxon>Sphaerisporangium</taxon>
    </lineage>
</organism>
<evidence type="ECO:0000313" key="2">
    <source>
        <dbReference type="Proteomes" id="UP001595891"/>
    </source>
</evidence>
<sequence length="76" mass="7783">MTVVDIVTVDGGQLVSRAELADDGTVTYTGGSSAASAVRRWRVLNPGASEADAVRAVARGGWSNGYLMVAQDGTTP</sequence>
<proteinExistence type="predicted"/>
<dbReference type="Proteomes" id="UP001595891">
    <property type="component" value="Unassembled WGS sequence"/>
</dbReference>
<dbReference type="EMBL" id="JBHSFN010000008">
    <property type="protein sequence ID" value="MFC4587324.1"/>
    <property type="molecule type" value="Genomic_DNA"/>
</dbReference>
<dbReference type="RefSeq" id="WP_262844067.1">
    <property type="nucleotide sequence ID" value="NZ_JANZYP010000024.1"/>
</dbReference>
<accession>A0ABV9EGQ4</accession>
<keyword evidence="2" id="KW-1185">Reference proteome</keyword>
<comment type="caution">
    <text evidence="1">The sequence shown here is derived from an EMBL/GenBank/DDBJ whole genome shotgun (WGS) entry which is preliminary data.</text>
</comment>
<name>A0ABV9EGQ4_9ACTN</name>
<evidence type="ECO:0000313" key="1">
    <source>
        <dbReference type="EMBL" id="MFC4587324.1"/>
    </source>
</evidence>
<reference evidence="2" key="1">
    <citation type="journal article" date="2019" name="Int. J. Syst. Evol. Microbiol.">
        <title>The Global Catalogue of Microorganisms (GCM) 10K type strain sequencing project: providing services to taxonomists for standard genome sequencing and annotation.</title>
        <authorList>
            <consortium name="The Broad Institute Genomics Platform"/>
            <consortium name="The Broad Institute Genome Sequencing Center for Infectious Disease"/>
            <person name="Wu L."/>
            <person name="Ma J."/>
        </authorList>
    </citation>
    <scope>NUCLEOTIDE SEQUENCE [LARGE SCALE GENOMIC DNA]</scope>
    <source>
        <strain evidence="2">CCUG 49560</strain>
    </source>
</reference>